<evidence type="ECO:0000313" key="3">
    <source>
        <dbReference type="Proteomes" id="UP000054010"/>
    </source>
</evidence>
<dbReference type="OrthoDB" id="9768004at2"/>
<dbReference type="InterPro" id="IPR051043">
    <property type="entry name" value="Sulfatase_Mod_Factor_Kinase"/>
</dbReference>
<dbReference type="InterPro" id="IPR005532">
    <property type="entry name" value="SUMF_dom"/>
</dbReference>
<dbReference type="SUPFAM" id="SSF52540">
    <property type="entry name" value="P-loop containing nucleoside triphosphate hydrolases"/>
    <property type="match status" value="1"/>
</dbReference>
<feature type="domain" description="Sulfatase-modifying factor enzyme-like" evidence="1">
    <location>
        <begin position="615"/>
        <end position="853"/>
    </location>
</feature>
<dbReference type="Pfam" id="PF03781">
    <property type="entry name" value="FGE-sulfatase"/>
    <property type="match status" value="1"/>
</dbReference>
<dbReference type="EMBL" id="ADVR01000055">
    <property type="protein sequence ID" value="EFO80366.1"/>
    <property type="molecule type" value="Genomic_DNA"/>
</dbReference>
<sequence>MNQPDPQIDQSQQQGGVNLGAFNEYKHVEIGDVIAGDKITIQKVEIIVYTGDAHPTTPEMRAALLRAYRSEVAVRYMVWRQRYATLPMVAQTVAAPRSTGPLYEREELTFVALRRSYAAEPTEHVAYTFTDLREALARDDHLMLLGPPGGGKTTALWRLALDLAEAGSGGDDSARVPVFVRLGGIQPGHSLRDLISAELQSAALEDAHRRRFPLTAHRNLVNLLDTLLAEGRLVLFWDGLNEVPRSEFVLRAQALETFRRTHPGRLGSLTQSITTCRADDHAQLVAEAGGTDPYPVQPVVIQGLDQATIRQVVLGRLGDTKGSALLDALHQPAHRTLADLARTPLLLTMLCTVYDTAGTLPRNRGQLLQAFVRERWAWEAARRPQGWIPPEVQEPALAHLAYTMTKSEGRGTSVARHFAERQIRPLVSSHDSAELLRQARDADLIELLGAGAQVRFSHQLVQEYFAAVALQRELLATTKLNQGSWLHKRILARYIKPGERTGWEETLLLLAGIEEEGSIAQTLIRSFASRPLQAARLLEAEGANSDPLLRDEVCKEALRQITDRAIAWQRRFDAGRALSLLGDPRFPVTLEAWQASIAQRGDTFTPTGEYYWRYLPAGRYHIGGWKEKRSVVEHDLAAFWVARLPITVAQFARFVAEGYREDRHWTAHGLKWRRDRTSPYLWNDPRFNGANQAVIGVTWYEATAFCRWLTAHLSLPAGYVLRLPTEAEWEVAAAYDGSATPRTYPWGKEPPTPERAVYKDWKLDAPAPVGLCPAGMAACGALDLAGNVWEWCSSHYNRYPEAAYTLEKDFTPRGDSVPLRGGAYYRDGTNVRCGARDGDHPDLWNFLSGFRVVVSPPLAHTS</sequence>
<dbReference type="Gene3D" id="3.40.50.300">
    <property type="entry name" value="P-loop containing nucleotide triphosphate hydrolases"/>
    <property type="match status" value="1"/>
</dbReference>
<dbReference type="PANTHER" id="PTHR23150">
    <property type="entry name" value="SULFATASE MODIFYING FACTOR 1, 2"/>
    <property type="match status" value="1"/>
</dbReference>
<dbReference type="InterPro" id="IPR042095">
    <property type="entry name" value="SUMF_sf"/>
</dbReference>
<dbReference type="Gene3D" id="3.90.1580.10">
    <property type="entry name" value="paralog of FGE (formylglycine-generating enzyme)"/>
    <property type="match status" value="1"/>
</dbReference>
<gene>
    <name evidence="2" type="ORF">OSCT_1776</name>
</gene>
<reference evidence="2 3" key="1">
    <citation type="journal article" date="2011" name="J. Bacteriol.">
        <title>Draft genome sequence of the anoxygenic filamentous phototrophic bacterium Oscillochloris trichoides subsp. DG-6.</title>
        <authorList>
            <person name="Kuznetsov B.B."/>
            <person name="Ivanovsky R.N."/>
            <person name="Keppen O.I."/>
            <person name="Sukhacheva M.V."/>
            <person name="Bumazhkin B.K."/>
            <person name="Patutina E.O."/>
            <person name="Beletsky A.V."/>
            <person name="Mardanov A.V."/>
            <person name="Baslerov R.V."/>
            <person name="Panteleeva A.N."/>
            <person name="Kolganova T.V."/>
            <person name="Ravin N.V."/>
            <person name="Skryabin K.G."/>
        </authorList>
    </citation>
    <scope>NUCLEOTIDE SEQUENCE [LARGE SCALE GENOMIC DNA]</scope>
    <source>
        <strain evidence="2 3">DG-6</strain>
    </source>
</reference>
<protein>
    <submittedName>
        <fullName evidence="2">Signal transduction protein</fullName>
    </submittedName>
</protein>
<dbReference type="eggNOG" id="COG5635">
    <property type="taxonomic scope" value="Bacteria"/>
</dbReference>
<dbReference type="STRING" id="765420.OSCT_1776"/>
<evidence type="ECO:0000259" key="1">
    <source>
        <dbReference type="Pfam" id="PF03781"/>
    </source>
</evidence>
<dbReference type="InterPro" id="IPR016187">
    <property type="entry name" value="CTDL_fold"/>
</dbReference>
<dbReference type="InterPro" id="IPR027417">
    <property type="entry name" value="P-loop_NTPase"/>
</dbReference>
<evidence type="ECO:0000313" key="2">
    <source>
        <dbReference type="EMBL" id="EFO80366.1"/>
    </source>
</evidence>
<dbReference type="HOGENOM" id="CLU_334903_0_0_0"/>
<accession>E1IEM5</accession>
<proteinExistence type="predicted"/>
<comment type="caution">
    <text evidence="2">The sequence shown here is derived from an EMBL/GenBank/DDBJ whole genome shotgun (WGS) entry which is preliminary data.</text>
</comment>
<keyword evidence="3" id="KW-1185">Reference proteome</keyword>
<dbReference type="eggNOG" id="COG1262">
    <property type="taxonomic scope" value="Bacteria"/>
</dbReference>
<dbReference type="Proteomes" id="UP000054010">
    <property type="component" value="Unassembled WGS sequence"/>
</dbReference>
<dbReference type="GO" id="GO:0120147">
    <property type="term" value="F:formylglycine-generating oxidase activity"/>
    <property type="evidence" value="ECO:0007669"/>
    <property type="project" value="TreeGrafter"/>
</dbReference>
<organism evidence="2 3">
    <name type="scientific">Oscillochloris trichoides DG-6</name>
    <dbReference type="NCBI Taxonomy" id="765420"/>
    <lineage>
        <taxon>Bacteria</taxon>
        <taxon>Bacillati</taxon>
        <taxon>Chloroflexota</taxon>
        <taxon>Chloroflexia</taxon>
        <taxon>Chloroflexales</taxon>
        <taxon>Chloroflexineae</taxon>
        <taxon>Oscillochloridaceae</taxon>
        <taxon>Oscillochloris</taxon>
    </lineage>
</organism>
<dbReference type="SUPFAM" id="SSF56436">
    <property type="entry name" value="C-type lectin-like"/>
    <property type="match status" value="1"/>
</dbReference>
<dbReference type="PANTHER" id="PTHR23150:SF19">
    <property type="entry name" value="FORMYLGLYCINE-GENERATING ENZYME"/>
    <property type="match status" value="1"/>
</dbReference>
<name>E1IEM5_9CHLR</name>
<dbReference type="AlphaFoldDB" id="E1IEM5"/>